<dbReference type="NCBIfam" id="NF005379">
    <property type="entry name" value="PRK06922.1"/>
    <property type="match status" value="1"/>
</dbReference>
<gene>
    <name evidence="2" type="ORF">UQ64_22270</name>
</gene>
<keyword evidence="2" id="KW-0489">Methyltransferase</keyword>
<dbReference type="GO" id="GO:0032259">
    <property type="term" value="P:methylation"/>
    <property type="evidence" value="ECO:0007669"/>
    <property type="project" value="UniProtKB-KW"/>
</dbReference>
<keyword evidence="2" id="KW-0808">Transferase</keyword>
<accession>A0A0W1AUY3</accession>
<comment type="caution">
    <text evidence="2">The sequence shown here is derived from an EMBL/GenBank/DDBJ whole genome shotgun (WGS) entry which is preliminary data.</text>
</comment>
<evidence type="ECO:0000313" key="3">
    <source>
        <dbReference type="Proteomes" id="UP000054709"/>
    </source>
</evidence>
<sequence length="689" mass="79792">MLKSLEAIALYREGAQEHLEDNLWLKLIVQAEEQVVNLERVESLQELDRRNPVLDYVERSLRILDQLPRSIWIKELVEETLIWSETAKGGTLKERLLWQEEGINYFVHNIGSAQLYDRHLGGTVSEKSALIQRLIETHGLIGQQIRGEVPPEVNKPLRDLVEEQLLTVEELERLLTVLNHCIIGAVSPELWLNVEHEVKQLIALISSGELASPMPMKERLRRMRLGPISRGEDFTTEWAKLTQEGFHAERLDSLSKITFWYVESALQTFSLEQFLKVMILAAQRAQNESLNQISFEQVMNSIYYDYKGVKKINVYKKRMIEKYLSELIWEDIEKGILPAENPHLMLRPYAKKHLPDTLFFQFQFSAAAEKLIDFCMEAEKSPLYERAVLLLFDLFELRRDAFDRFHNEDTYLNQMNNTADYKAVILDHVTGHKVLDIGPGGGVLLDLLEERMPEVTPIGIDISSNVVEALRQRKQREGRQWEVLQGDALNLKDFVEAGTVDTVIFSSILHELYSYVPLNGKKFNHDTVSAALQSAFDVLSAGGVIIIRDGVMTEPVALLRRVRFLEEDGMAWLERYAKDFAGRQIQYQRFGEQEVLMRVNDAMEFLYTYTWGEEAYIHEVQEQFGYFTPTEFASFIEQTLGKQAKIEVFRHYLQEGYTEALRDRVRFMDENGQEVALPDSTCFIVIRKE</sequence>
<dbReference type="Gene3D" id="3.40.50.150">
    <property type="entry name" value="Vaccinia Virus protein VP39"/>
    <property type="match status" value="1"/>
</dbReference>
<dbReference type="SUPFAM" id="SSF53335">
    <property type="entry name" value="S-adenosyl-L-methionine-dependent methyltransferases"/>
    <property type="match status" value="1"/>
</dbReference>
<dbReference type="GO" id="GO:0008168">
    <property type="term" value="F:methyltransferase activity"/>
    <property type="evidence" value="ECO:0007669"/>
    <property type="project" value="UniProtKB-KW"/>
</dbReference>
<dbReference type="EMBL" id="LCZJ02000030">
    <property type="protein sequence ID" value="KTD85135.1"/>
    <property type="molecule type" value="Genomic_DNA"/>
</dbReference>
<evidence type="ECO:0000313" key="2">
    <source>
        <dbReference type="EMBL" id="KTD85135.1"/>
    </source>
</evidence>
<dbReference type="AlphaFoldDB" id="A0A0W1AUY3"/>
<dbReference type="Pfam" id="PF13847">
    <property type="entry name" value="Methyltransf_31"/>
    <property type="match status" value="1"/>
</dbReference>
<reference evidence="2 3" key="1">
    <citation type="journal article" date="2015" name="Int. Biodeterior. Biodegradation">
        <title>Physiological and genetic screening methods for the isolation of methyl tert-butyl ether-degrading bacteria for bioremediation purposes.</title>
        <authorList>
            <person name="Guisado I.M."/>
            <person name="Purswani J."/>
            <person name="Gonzalez Lopez J."/>
            <person name="Pozo C."/>
        </authorList>
    </citation>
    <scope>NUCLEOTIDE SEQUENCE [LARGE SCALE GENOMIC DNA]</scope>
    <source>
        <strain evidence="2 3">SH7</strain>
    </source>
</reference>
<name>A0A0W1AUY3_9BACL</name>
<dbReference type="Proteomes" id="UP000054709">
    <property type="component" value="Unassembled WGS sequence"/>
</dbReference>
<feature type="domain" description="Methyltransferase" evidence="1">
    <location>
        <begin position="431"/>
        <end position="553"/>
    </location>
</feature>
<dbReference type="PANTHER" id="PTHR43591">
    <property type="entry name" value="METHYLTRANSFERASE"/>
    <property type="match status" value="1"/>
</dbReference>
<dbReference type="InterPro" id="IPR025714">
    <property type="entry name" value="Methyltranfer_dom"/>
</dbReference>
<dbReference type="PANTHER" id="PTHR43591:SF24">
    <property type="entry name" value="2-METHOXY-6-POLYPRENYL-1,4-BENZOQUINOL METHYLASE, MITOCHONDRIAL"/>
    <property type="match status" value="1"/>
</dbReference>
<dbReference type="OrthoDB" id="5106431at2"/>
<proteinExistence type="predicted"/>
<dbReference type="CDD" id="cd02440">
    <property type="entry name" value="AdoMet_MTases"/>
    <property type="match status" value="1"/>
</dbReference>
<dbReference type="RefSeq" id="WP_060625138.1">
    <property type="nucleotide sequence ID" value="NZ_LCZJ02000030.1"/>
</dbReference>
<dbReference type="InterPro" id="IPR029063">
    <property type="entry name" value="SAM-dependent_MTases_sf"/>
</dbReference>
<organism evidence="2 3">
    <name type="scientific">Paenibacillus etheri</name>
    <dbReference type="NCBI Taxonomy" id="1306852"/>
    <lineage>
        <taxon>Bacteria</taxon>
        <taxon>Bacillati</taxon>
        <taxon>Bacillota</taxon>
        <taxon>Bacilli</taxon>
        <taxon>Bacillales</taxon>
        <taxon>Paenibacillaceae</taxon>
        <taxon>Paenibacillus</taxon>
    </lineage>
</organism>
<keyword evidence="3" id="KW-1185">Reference proteome</keyword>
<protein>
    <submittedName>
        <fullName evidence="2">Methyltransferase</fullName>
    </submittedName>
</protein>
<evidence type="ECO:0000259" key="1">
    <source>
        <dbReference type="Pfam" id="PF13847"/>
    </source>
</evidence>